<evidence type="ECO:0000256" key="1">
    <source>
        <dbReference type="ARBA" id="ARBA00004123"/>
    </source>
</evidence>
<evidence type="ECO:0000256" key="3">
    <source>
        <dbReference type="ARBA" id="ARBA00022741"/>
    </source>
</evidence>
<feature type="compositionally biased region" description="Low complexity" evidence="8">
    <location>
        <begin position="98"/>
        <end position="113"/>
    </location>
</feature>
<comment type="similarity">
    <text evidence="2">Belongs to the rad17/RAD24 family.</text>
</comment>
<protein>
    <submittedName>
        <fullName evidence="10">Rad17 cell cycle checkpoint protein-domain-containing protein</fullName>
    </submittedName>
</protein>
<dbReference type="PANTHER" id="PTHR12172">
    <property type="entry name" value="CELL CYCLE CHECKPOINT PROTEIN RAD17"/>
    <property type="match status" value="1"/>
</dbReference>
<comment type="subcellular location">
    <subcellularLocation>
        <location evidence="1">Nucleus</location>
    </subcellularLocation>
</comment>
<dbReference type="SUPFAM" id="SSF52540">
    <property type="entry name" value="P-loop containing nucleoside triphosphate hydrolases"/>
    <property type="match status" value="1"/>
</dbReference>
<dbReference type="PANTHER" id="PTHR12172:SF0">
    <property type="entry name" value="CELL CYCLE CHECKPOINT PROTEIN RAD17"/>
    <property type="match status" value="1"/>
</dbReference>
<accession>A0ABR1FBV1</accession>
<evidence type="ECO:0000256" key="4">
    <source>
        <dbReference type="ARBA" id="ARBA00022763"/>
    </source>
</evidence>
<dbReference type="RefSeq" id="XP_064770260.1">
    <property type="nucleotide sequence ID" value="XM_064915331.1"/>
</dbReference>
<keyword evidence="6" id="KW-0539">Nucleus</keyword>
<keyword evidence="5" id="KW-0067">ATP-binding</keyword>
<feature type="region of interest" description="Disordered" evidence="8">
    <location>
        <begin position="1"/>
        <end position="228"/>
    </location>
</feature>
<evidence type="ECO:0000256" key="8">
    <source>
        <dbReference type="SAM" id="MobiDB-lite"/>
    </source>
</evidence>
<proteinExistence type="inferred from homology"/>
<feature type="compositionally biased region" description="Polar residues" evidence="8">
    <location>
        <begin position="87"/>
        <end position="96"/>
    </location>
</feature>
<sequence>MVPPRKRLRTTDLENRRTKQDNGLEGHERQINHSNTDFDFHEEDDEQSRRGTKATNSDKVPVLTIDSDDSDTNYRSPNIAKAKTKAPQRSTTQRTTASKKSLPSKQQSSLSAAFANAQSTHGLAQKAKSLVPLPSTKKVQRTKVKRSRSVSAQDDYNDAAIEEIDDFSSQGSDSDQTDKVATTKKSLMQKAKSRRPIFRPKSIHQSSGSDSSIAQSFDSKQLASQTSEMKSKHTDILWTEKYTPRDSSTIALHNRKYKDVKTWLELALSGRLPQRVLVLAGPPGSSKTAAISVLARELDFDIVEWTEPPSLDYDSGIGYESMSSRFAEFLAGIQQFGFAQTAAVDDEEEEMVFDLRSSAVKERKKVVVIEDIPSAVLTNKDFRAKFVEAVSAYIYSDTRSSPPLIFIISEIDQKEDSLSARQSAFTADNILGREIMSNLRLAKIQFNPVNMSLVTRSLKEIAVKEGLMSGKKSDKSRSNAKVIELISTLAELGDIRSAINALQMWAVSRGEFLPSIRDSNMEIFHAVGKVIYNKTDNETDPNTLIETISQSVTTSQFIGTVFENYPPSCPTPSMLESCSHQLSDADLFYATSSSGFHRTARIASRYASRSDSNMEEDLIASIIAARGVMNSLPPQPISRIAVSIKDFVSPLAGGGRKRNWSSLGGKDGGSTSNQICMPLEYSVYKRQSTLLPEIQSIQATRKVHPDGDVVGGALSAFENRSQFMTETCFWSALIAKDSKLRRLGGEYSITGASNLDLGNGGDNEPEAEVSATERTAYDWSNLAGGKSMKLYISDDDIDEDSDYDLIDEEIDEEFLIDEELLQT</sequence>
<evidence type="ECO:0000256" key="2">
    <source>
        <dbReference type="ARBA" id="ARBA00006168"/>
    </source>
</evidence>
<evidence type="ECO:0000256" key="5">
    <source>
        <dbReference type="ARBA" id="ARBA00022840"/>
    </source>
</evidence>
<evidence type="ECO:0000256" key="6">
    <source>
        <dbReference type="ARBA" id="ARBA00023242"/>
    </source>
</evidence>
<evidence type="ECO:0000313" key="10">
    <source>
        <dbReference type="EMBL" id="KAK7207227.1"/>
    </source>
</evidence>
<comment type="caution">
    <text evidence="10">The sequence shown here is derived from an EMBL/GenBank/DDBJ whole genome shotgun (WGS) entry which is preliminary data.</text>
</comment>
<dbReference type="Pfam" id="PF03215">
    <property type="entry name" value="Rad17"/>
    <property type="match status" value="1"/>
</dbReference>
<keyword evidence="11" id="KW-1185">Reference proteome</keyword>
<keyword evidence="7" id="KW-0131">Cell cycle</keyword>
<gene>
    <name evidence="10" type="ORF">BZA70DRAFT_6932</name>
</gene>
<name>A0ABR1FBV1_9ASCO</name>
<feature type="compositionally biased region" description="Acidic residues" evidence="8">
    <location>
        <begin position="155"/>
        <end position="166"/>
    </location>
</feature>
<dbReference type="InterPro" id="IPR004582">
    <property type="entry name" value="Checkpoint_prot_Rad17_Rad24"/>
</dbReference>
<evidence type="ECO:0000256" key="7">
    <source>
        <dbReference type="ARBA" id="ARBA00023306"/>
    </source>
</evidence>
<feature type="compositionally biased region" description="Basic and acidic residues" evidence="8">
    <location>
        <begin position="9"/>
        <end position="39"/>
    </location>
</feature>
<dbReference type="Proteomes" id="UP001498771">
    <property type="component" value="Unassembled WGS sequence"/>
</dbReference>
<dbReference type="GeneID" id="90040843"/>
<dbReference type="Gene3D" id="3.40.50.300">
    <property type="entry name" value="P-loop containing nucleotide triphosphate hydrolases"/>
    <property type="match status" value="1"/>
</dbReference>
<feature type="compositionally biased region" description="Low complexity" evidence="8">
    <location>
        <begin position="203"/>
        <end position="219"/>
    </location>
</feature>
<reference evidence="10 11" key="1">
    <citation type="submission" date="2024-03" db="EMBL/GenBank/DDBJ databases">
        <title>Genome-scale model development and genomic sequencing of the oleaginous clade Lipomyces.</title>
        <authorList>
            <consortium name="Lawrence Berkeley National Laboratory"/>
            <person name="Czajka J.J."/>
            <person name="Han Y."/>
            <person name="Kim J."/>
            <person name="Mondo S.J."/>
            <person name="Hofstad B.A."/>
            <person name="Robles A."/>
            <person name="Haridas S."/>
            <person name="Riley R."/>
            <person name="LaButti K."/>
            <person name="Pangilinan J."/>
            <person name="Andreopoulos W."/>
            <person name="Lipzen A."/>
            <person name="Yan J."/>
            <person name="Wang M."/>
            <person name="Ng V."/>
            <person name="Grigoriev I.V."/>
            <person name="Spatafora J.W."/>
            <person name="Magnuson J.K."/>
            <person name="Baker S.E."/>
            <person name="Pomraning K.R."/>
        </authorList>
    </citation>
    <scope>NUCLEOTIDE SEQUENCE [LARGE SCALE GENOMIC DNA]</scope>
    <source>
        <strain evidence="10 11">Phaff 52-87</strain>
    </source>
</reference>
<dbReference type="EMBL" id="JBBJBU010000001">
    <property type="protein sequence ID" value="KAK7207227.1"/>
    <property type="molecule type" value="Genomic_DNA"/>
</dbReference>
<feature type="compositionally biased region" description="Basic residues" evidence="8">
    <location>
        <begin position="138"/>
        <end position="148"/>
    </location>
</feature>
<keyword evidence="3" id="KW-0547">Nucleotide-binding</keyword>
<evidence type="ECO:0000259" key="9">
    <source>
        <dbReference type="Pfam" id="PF25812"/>
    </source>
</evidence>
<keyword evidence="4" id="KW-0227">DNA damage</keyword>
<dbReference type="InterPro" id="IPR027417">
    <property type="entry name" value="P-loop_NTPase"/>
</dbReference>
<feature type="domain" description="Checkpoint protein RAD24-like helical bundle" evidence="9">
    <location>
        <begin position="519"/>
        <end position="609"/>
    </location>
</feature>
<evidence type="ECO:0000313" key="11">
    <source>
        <dbReference type="Proteomes" id="UP001498771"/>
    </source>
</evidence>
<feature type="compositionally biased region" description="Basic residues" evidence="8">
    <location>
        <begin position="191"/>
        <end position="202"/>
    </location>
</feature>
<organism evidence="10 11">
    <name type="scientific">Myxozyma melibiosi</name>
    <dbReference type="NCBI Taxonomy" id="54550"/>
    <lineage>
        <taxon>Eukaryota</taxon>
        <taxon>Fungi</taxon>
        <taxon>Dikarya</taxon>
        <taxon>Ascomycota</taxon>
        <taxon>Saccharomycotina</taxon>
        <taxon>Lipomycetes</taxon>
        <taxon>Lipomycetales</taxon>
        <taxon>Lipomycetaceae</taxon>
        <taxon>Myxozyma</taxon>
    </lineage>
</organism>
<dbReference type="Pfam" id="PF25812">
    <property type="entry name" value="RAD24_helical"/>
    <property type="match status" value="1"/>
</dbReference>
<dbReference type="InterPro" id="IPR057927">
    <property type="entry name" value="RAD24-like_helical"/>
</dbReference>